<reference evidence="1" key="1">
    <citation type="submission" date="2024-01" db="EMBL/GenBank/DDBJ databases">
        <title>The diversity of rhizobia nodulating Mimosa spp. in eleven states of Brazil covering several biomes is determined by host plant, location, and edaphic factors.</title>
        <authorList>
            <person name="Rouws L."/>
            <person name="Barauna A."/>
            <person name="Beukes C."/>
            <person name="De Faria S.M."/>
            <person name="Gross E."/>
            <person name="Dos Reis Junior F.B."/>
            <person name="Simon M."/>
            <person name="Maluk M."/>
            <person name="Odee D.W."/>
            <person name="Kenicer G."/>
            <person name="Young J.P.W."/>
            <person name="Reis V.M."/>
            <person name="Zilli J."/>
            <person name="James E.K."/>
        </authorList>
    </citation>
    <scope>NUCLEOTIDE SEQUENCE</scope>
    <source>
        <strain evidence="1">JPY452</strain>
    </source>
</reference>
<accession>A0ACC6RL10</accession>
<gene>
    <name evidence="1" type="ORF">VSR83_17995</name>
</gene>
<dbReference type="EMBL" id="JAYMRU010000012">
    <property type="protein sequence ID" value="MEM5401963.1"/>
    <property type="molecule type" value="Genomic_DNA"/>
</dbReference>
<proteinExistence type="predicted"/>
<comment type="caution">
    <text evidence="1">The sequence shown here is derived from an EMBL/GenBank/DDBJ whole genome shotgun (WGS) entry which is preliminary data.</text>
</comment>
<keyword evidence="2" id="KW-1185">Reference proteome</keyword>
<sequence>MRKPLPVEDLDLIVDQTAEVWSAFDRARLFITGGTGFIGSWLLEVVQHANRVRGSGIEIVALSRDPDKAQGHAPHLFNSAEVTLIKGDVADFRANAGPIDLCIHAATDVADPAKASDRLRIFDTNIIGTRNVLDFAQAHGASRFLLTSSGAIYGTQPPALTHVPETFSGAPDPLDVSAAYGQGKRAAEWLVSAYGRQSNMFATIARIYALIGPGIPLDGPFAAGNFIRDALAGSPITINGDGCPMRSYLYMADACIWLFQMLLSGERGQAYNVGSEREISIIDLARMIEALCGSNIPATPRISPTGAPAPRYVPDTTKARSVLNVAEITPLEDALLKTINWNRMAVTA</sequence>
<name>A0ACC6RL10_9BURK</name>
<protein>
    <submittedName>
        <fullName evidence="1">NAD-dependent epimerase/dehydratase family protein</fullName>
    </submittedName>
</protein>
<dbReference type="Proteomes" id="UP001392318">
    <property type="component" value="Unassembled WGS sequence"/>
</dbReference>
<evidence type="ECO:0000313" key="2">
    <source>
        <dbReference type="Proteomes" id="UP001392318"/>
    </source>
</evidence>
<evidence type="ECO:0000313" key="1">
    <source>
        <dbReference type="EMBL" id="MEM5401963.1"/>
    </source>
</evidence>
<organism evidence="1 2">
    <name type="scientific">Paraburkholderia unamae</name>
    <dbReference type="NCBI Taxonomy" id="219649"/>
    <lineage>
        <taxon>Bacteria</taxon>
        <taxon>Pseudomonadati</taxon>
        <taxon>Pseudomonadota</taxon>
        <taxon>Betaproteobacteria</taxon>
        <taxon>Burkholderiales</taxon>
        <taxon>Burkholderiaceae</taxon>
        <taxon>Paraburkholderia</taxon>
    </lineage>
</organism>